<gene>
    <name evidence="3" type="ORF">FSB_LOCUS42521</name>
</gene>
<dbReference type="GO" id="GO:0005773">
    <property type="term" value="C:vacuole"/>
    <property type="evidence" value="ECO:0007669"/>
    <property type="project" value="TreeGrafter"/>
</dbReference>
<sequence length="238" mass="26575">MAFWFFVLIFSFYSKSSAKVITALPGQPTNVSFKQYSGYITTDAQHGRALFYYFVEAESTKPLSQPLTLWLNGGPGCSSLGYGAFMEHGPFQPGNNGLLVKNEYSWNLGHYIPQLAALLMEYNKNPNIKPIKLRAIATLACWPAGDYLWSHGAISDETLMLEKTVCNDSKYLRELVHEQWSQGCNDVFNRVSEEISSDVGHDDLLMPNCLSSSSAEQSRPKGKHGDIHAVVYTVVYDV</sequence>
<evidence type="ECO:0000256" key="1">
    <source>
        <dbReference type="ARBA" id="ARBA00009431"/>
    </source>
</evidence>
<evidence type="ECO:0000313" key="3">
    <source>
        <dbReference type="EMBL" id="SPD14639.1"/>
    </source>
</evidence>
<dbReference type="InterPro" id="IPR001563">
    <property type="entry name" value="Peptidase_S10"/>
</dbReference>
<protein>
    <submittedName>
        <fullName evidence="3">Uncharacterized protein</fullName>
    </submittedName>
</protein>
<dbReference type="EMBL" id="OIVN01003968">
    <property type="protein sequence ID" value="SPD14639.1"/>
    <property type="molecule type" value="Genomic_DNA"/>
</dbReference>
<comment type="similarity">
    <text evidence="1">Belongs to the peptidase S10 family.</text>
</comment>
<name>A0A2N9HSK9_FAGSY</name>
<keyword evidence="2" id="KW-0732">Signal</keyword>
<feature type="signal peptide" evidence="2">
    <location>
        <begin position="1"/>
        <end position="18"/>
    </location>
</feature>
<evidence type="ECO:0000256" key="2">
    <source>
        <dbReference type="SAM" id="SignalP"/>
    </source>
</evidence>
<dbReference type="AlphaFoldDB" id="A0A2N9HSK9"/>
<dbReference type="GO" id="GO:0004185">
    <property type="term" value="F:serine-type carboxypeptidase activity"/>
    <property type="evidence" value="ECO:0007669"/>
    <property type="project" value="InterPro"/>
</dbReference>
<accession>A0A2N9HSK9</accession>
<dbReference type="Gene3D" id="3.40.50.1820">
    <property type="entry name" value="alpha/beta hydrolase"/>
    <property type="match status" value="2"/>
</dbReference>
<organism evidence="3">
    <name type="scientific">Fagus sylvatica</name>
    <name type="common">Beechnut</name>
    <dbReference type="NCBI Taxonomy" id="28930"/>
    <lineage>
        <taxon>Eukaryota</taxon>
        <taxon>Viridiplantae</taxon>
        <taxon>Streptophyta</taxon>
        <taxon>Embryophyta</taxon>
        <taxon>Tracheophyta</taxon>
        <taxon>Spermatophyta</taxon>
        <taxon>Magnoliopsida</taxon>
        <taxon>eudicotyledons</taxon>
        <taxon>Gunneridae</taxon>
        <taxon>Pentapetalae</taxon>
        <taxon>rosids</taxon>
        <taxon>fabids</taxon>
        <taxon>Fagales</taxon>
        <taxon>Fagaceae</taxon>
        <taxon>Fagus</taxon>
    </lineage>
</organism>
<dbReference type="InterPro" id="IPR029058">
    <property type="entry name" value="AB_hydrolase_fold"/>
</dbReference>
<dbReference type="GO" id="GO:0006508">
    <property type="term" value="P:proteolysis"/>
    <property type="evidence" value="ECO:0007669"/>
    <property type="project" value="InterPro"/>
</dbReference>
<dbReference type="PANTHER" id="PTHR11802:SF349">
    <property type="entry name" value="SERINE CARBOXYPEPTIDASE-LIKE 46"/>
    <property type="match status" value="1"/>
</dbReference>
<reference evidence="3" key="1">
    <citation type="submission" date="2018-02" db="EMBL/GenBank/DDBJ databases">
        <authorList>
            <person name="Cohen D.B."/>
            <person name="Kent A.D."/>
        </authorList>
    </citation>
    <scope>NUCLEOTIDE SEQUENCE</scope>
</reference>
<proteinExistence type="inferred from homology"/>
<dbReference type="Pfam" id="PF00450">
    <property type="entry name" value="Peptidase_S10"/>
    <property type="match status" value="1"/>
</dbReference>
<dbReference type="PANTHER" id="PTHR11802">
    <property type="entry name" value="SERINE PROTEASE FAMILY S10 SERINE CARBOXYPEPTIDASE"/>
    <property type="match status" value="1"/>
</dbReference>
<dbReference type="SUPFAM" id="SSF53474">
    <property type="entry name" value="alpha/beta-Hydrolases"/>
    <property type="match status" value="1"/>
</dbReference>
<feature type="chain" id="PRO_5015009699" evidence="2">
    <location>
        <begin position="19"/>
        <end position="238"/>
    </location>
</feature>